<name>A0A833SS53_PHYIN</name>
<proteinExistence type="predicted"/>
<feature type="compositionally biased region" description="Polar residues" evidence="1">
    <location>
        <begin position="59"/>
        <end position="77"/>
    </location>
</feature>
<reference evidence="2" key="1">
    <citation type="submission" date="2020-04" db="EMBL/GenBank/DDBJ databases">
        <title>Hybrid Assembly of Korean Phytophthora infestans isolates.</title>
        <authorList>
            <person name="Prokchorchik M."/>
            <person name="Lee Y."/>
            <person name="Seo J."/>
            <person name="Cho J.-H."/>
            <person name="Park Y.-E."/>
            <person name="Jang D.-C."/>
            <person name="Im J.-S."/>
            <person name="Choi J.-G."/>
            <person name="Park H.-J."/>
            <person name="Lee G.-B."/>
            <person name="Lee Y.-G."/>
            <person name="Hong S.-Y."/>
            <person name="Cho K."/>
            <person name="Sohn K.H."/>
        </authorList>
    </citation>
    <scope>NUCLEOTIDE SEQUENCE</scope>
    <source>
        <strain evidence="2">KR_1_A1</strain>
    </source>
</reference>
<organism evidence="2 3">
    <name type="scientific">Phytophthora infestans</name>
    <name type="common">Potato late blight agent</name>
    <name type="synonym">Botrytis infestans</name>
    <dbReference type="NCBI Taxonomy" id="4787"/>
    <lineage>
        <taxon>Eukaryota</taxon>
        <taxon>Sar</taxon>
        <taxon>Stramenopiles</taxon>
        <taxon>Oomycota</taxon>
        <taxon>Peronosporomycetes</taxon>
        <taxon>Peronosporales</taxon>
        <taxon>Peronosporaceae</taxon>
        <taxon>Phytophthora</taxon>
    </lineage>
</organism>
<sequence length="177" mass="20215">MEDAAFLNEVAAFLDQSGVCDAADEVNRKEDRAPTEDTLLLSSHQLKAETEKRLASGISPVTSQPEHGIYSTSTRSKVSQEDKSQALQDDTKSTESRRESQHAQASERRRRYRDKIRNEKEALMRQATELSTELTSLQTAQLIQKKKQARNLMFNAWRGLLHDSWRDECERNSRGGY</sequence>
<evidence type="ECO:0000256" key="1">
    <source>
        <dbReference type="SAM" id="MobiDB-lite"/>
    </source>
</evidence>
<feature type="compositionally biased region" description="Basic and acidic residues" evidence="1">
    <location>
        <begin position="25"/>
        <end position="35"/>
    </location>
</feature>
<dbReference type="Proteomes" id="UP000602510">
    <property type="component" value="Unassembled WGS sequence"/>
</dbReference>
<feature type="compositionally biased region" description="Basic and acidic residues" evidence="1">
    <location>
        <begin position="78"/>
        <end position="107"/>
    </location>
</feature>
<evidence type="ECO:0000313" key="2">
    <source>
        <dbReference type="EMBL" id="KAF4030600.1"/>
    </source>
</evidence>
<dbReference type="AlphaFoldDB" id="A0A833SS53"/>
<protein>
    <submittedName>
        <fullName evidence="2">Uncharacterized protein</fullName>
    </submittedName>
</protein>
<dbReference type="EMBL" id="WSZM01000660">
    <property type="protein sequence ID" value="KAF4030600.1"/>
    <property type="molecule type" value="Genomic_DNA"/>
</dbReference>
<evidence type="ECO:0000313" key="3">
    <source>
        <dbReference type="Proteomes" id="UP000602510"/>
    </source>
</evidence>
<feature type="region of interest" description="Disordered" evidence="1">
    <location>
        <begin position="25"/>
        <end position="115"/>
    </location>
</feature>
<accession>A0A833SS53</accession>
<keyword evidence="3" id="KW-1185">Reference proteome</keyword>
<gene>
    <name evidence="2" type="ORF">GN244_ATG17612</name>
</gene>
<comment type="caution">
    <text evidence="2">The sequence shown here is derived from an EMBL/GenBank/DDBJ whole genome shotgun (WGS) entry which is preliminary data.</text>
</comment>